<organism evidence="1 2">
    <name type="scientific">Pseudorhizobium pelagicum</name>
    <dbReference type="NCBI Taxonomy" id="1509405"/>
    <lineage>
        <taxon>Bacteria</taxon>
        <taxon>Pseudomonadati</taxon>
        <taxon>Pseudomonadota</taxon>
        <taxon>Alphaproteobacteria</taxon>
        <taxon>Hyphomicrobiales</taxon>
        <taxon>Rhizobiaceae</taxon>
        <taxon>Rhizobium/Agrobacterium group</taxon>
        <taxon>Pseudorhizobium</taxon>
    </lineage>
</organism>
<protein>
    <submittedName>
        <fullName evidence="1">Uncharacterized protein</fullName>
    </submittedName>
</protein>
<proteinExistence type="predicted"/>
<reference evidence="1 2" key="1">
    <citation type="submission" date="2014-06" db="EMBL/GenBank/DDBJ databases">
        <title>Rhizobium pelagicum/R2-400B4.</title>
        <authorList>
            <person name="Kimes N.E."/>
            <person name="Lopez-Perez M."/>
        </authorList>
    </citation>
    <scope>NUCLEOTIDE SEQUENCE [LARGE SCALE GENOMIC DNA]</scope>
    <source>
        <strain evidence="1 2">R2-400B4</strain>
    </source>
</reference>
<evidence type="ECO:0000313" key="2">
    <source>
        <dbReference type="Proteomes" id="UP000052167"/>
    </source>
</evidence>
<accession>A0A922P0A9</accession>
<dbReference type="Proteomes" id="UP000052167">
    <property type="component" value="Unassembled WGS sequence"/>
</dbReference>
<sequence length="64" mass="7102">MQGQSRQISGGDVIALSKAALAIEHTDDDADIPTREAEGEGTEGLRSDRARRWFAPNDWTRFEV</sequence>
<gene>
    <name evidence="1" type="ORF">GV68_02730</name>
</gene>
<evidence type="ECO:0000313" key="1">
    <source>
        <dbReference type="EMBL" id="KEQ08234.1"/>
    </source>
</evidence>
<dbReference type="AlphaFoldDB" id="A0A922P0A9"/>
<dbReference type="EMBL" id="JOKJ01000010">
    <property type="protein sequence ID" value="KEQ08234.1"/>
    <property type="molecule type" value="Genomic_DNA"/>
</dbReference>
<name>A0A922P0A9_9HYPH</name>
<keyword evidence="2" id="KW-1185">Reference proteome</keyword>
<comment type="caution">
    <text evidence="1">The sequence shown here is derived from an EMBL/GenBank/DDBJ whole genome shotgun (WGS) entry which is preliminary data.</text>
</comment>